<feature type="region of interest" description="Disordered" evidence="1">
    <location>
        <begin position="381"/>
        <end position="420"/>
    </location>
</feature>
<evidence type="ECO:0000313" key="2">
    <source>
        <dbReference type="EMBL" id="ALG72346.1"/>
    </source>
</evidence>
<reference evidence="3" key="1">
    <citation type="submission" date="2015-08" db="EMBL/GenBank/DDBJ databases">
        <title>Complete Genome Sequence of Azospirillum thiophilum BV-S.</title>
        <authorList>
            <person name="Fomenkov A."/>
            <person name="Vincze T."/>
            <person name="Grabovich M."/>
            <person name="Dubinina G."/>
            <person name="Orlova M."/>
            <person name="Belousova E."/>
            <person name="Roberts R.J."/>
        </authorList>
    </citation>
    <scope>NUCLEOTIDE SEQUENCE [LARGE SCALE GENOMIC DNA]</scope>
    <source>
        <strain evidence="3">BV-S</strain>
    </source>
</reference>
<evidence type="ECO:0000313" key="3">
    <source>
        <dbReference type="Proteomes" id="UP000069935"/>
    </source>
</evidence>
<proteinExistence type="predicted"/>
<accession>A0AAC8VZS2</accession>
<name>A0AAC8VZS2_9PROT</name>
<dbReference type="RefSeq" id="WP_045586088.1">
    <property type="nucleotide sequence ID" value="NZ_CP012402.1"/>
</dbReference>
<dbReference type="AlphaFoldDB" id="A0AAC8VZS2"/>
<sequence length="420" mass="47239">MSKMAPTSAAQLILFELEDRSQSHLIALYDLAPRFVFVSRDNDKEKVAKDKGELVTKDSFIKSVRREFAFRGRNYRLTVQPARIDRLGPAKKDDRAPGAGPDLVEVEIFPSEREQVVEQVVRRLAMDRSRLSLTGENRDKVQMRFSLYEIQRELRAVSHTLSIQDIRESLTILARSRIIISTGGSAEAGKKNRGQNLLESTAFPVLAIRSRPDLVDEDGGVEETYLEFNPLVSAAIRDLEFKPVSYAWLMKLKSPVSRWLYNRLSIEYDTAEDDARPVSISADEIIKNSGMNEWSRRRDTLRVVTSAVDALVEEGILDVADKEYTKVGKRIDAIDYVLTPSAKFLDQVRRGRRVQTTNIDLLKQIVGNAMRPDGFVPLKAGEAADMRNKRTKRLAGSSSDPGTGRADKPPAQAVLPLPRK</sequence>
<dbReference type="KEGG" id="ati:AL072_14585"/>
<organism evidence="2 3">
    <name type="scientific">Azospirillum thiophilum</name>
    <dbReference type="NCBI Taxonomy" id="528244"/>
    <lineage>
        <taxon>Bacteria</taxon>
        <taxon>Pseudomonadati</taxon>
        <taxon>Pseudomonadota</taxon>
        <taxon>Alphaproteobacteria</taxon>
        <taxon>Rhodospirillales</taxon>
        <taxon>Azospirillaceae</taxon>
        <taxon>Azospirillum</taxon>
    </lineage>
</organism>
<evidence type="ECO:0000256" key="1">
    <source>
        <dbReference type="SAM" id="MobiDB-lite"/>
    </source>
</evidence>
<dbReference type="Proteomes" id="UP000069935">
    <property type="component" value="Chromosome 2"/>
</dbReference>
<reference evidence="2 3" key="2">
    <citation type="journal article" date="2016" name="Genome Announc.">
        <title>Complete Genome Sequence of a Strain of Azospirillum thiophilum Isolated from a Sulfide Spring.</title>
        <authorList>
            <person name="Fomenkov A."/>
            <person name="Vincze T."/>
            <person name="Grabovich M."/>
            <person name="Anton B.P."/>
            <person name="Dubinina G."/>
            <person name="Orlova M."/>
            <person name="Belousova E."/>
            <person name="Roberts R.J."/>
        </authorList>
    </citation>
    <scope>NUCLEOTIDE SEQUENCE [LARGE SCALE GENOMIC DNA]</scope>
    <source>
        <strain evidence="2 3">BV-S</strain>
    </source>
</reference>
<dbReference type="EMBL" id="CP012402">
    <property type="protein sequence ID" value="ALG72346.1"/>
    <property type="molecule type" value="Genomic_DNA"/>
</dbReference>
<protein>
    <submittedName>
        <fullName evidence="2">Plasmid replication protein</fullName>
    </submittedName>
</protein>
<keyword evidence="3" id="KW-1185">Reference proteome</keyword>
<gene>
    <name evidence="2" type="ORF">AL072_14585</name>
</gene>